<dbReference type="Pfam" id="PF00004">
    <property type="entry name" value="AAA"/>
    <property type="match status" value="1"/>
</dbReference>
<feature type="compositionally biased region" description="Polar residues" evidence="1">
    <location>
        <begin position="7"/>
        <end position="26"/>
    </location>
</feature>
<feature type="domain" description="AAA+ ATPase" evidence="2">
    <location>
        <begin position="517"/>
        <end position="644"/>
    </location>
</feature>
<dbReference type="GO" id="GO:0005524">
    <property type="term" value="F:ATP binding"/>
    <property type="evidence" value="ECO:0007669"/>
    <property type="project" value="InterPro"/>
</dbReference>
<dbReference type="SMART" id="SM00382">
    <property type="entry name" value="AAA"/>
    <property type="match status" value="1"/>
</dbReference>
<accession>A0AAD9S241</accession>
<dbReference type="InterPro" id="IPR003959">
    <property type="entry name" value="ATPase_AAA_core"/>
</dbReference>
<feature type="region of interest" description="Disordered" evidence="1">
    <location>
        <begin position="1"/>
        <end position="45"/>
    </location>
</feature>
<dbReference type="CDD" id="cd19481">
    <property type="entry name" value="RecA-like_protease"/>
    <property type="match status" value="1"/>
</dbReference>
<dbReference type="InterPro" id="IPR003593">
    <property type="entry name" value="AAA+_ATPase"/>
</dbReference>
<gene>
    <name evidence="3" type="ORF">N8I77_013523</name>
</gene>
<dbReference type="InterPro" id="IPR027417">
    <property type="entry name" value="P-loop_NTPase"/>
</dbReference>
<name>A0AAD9S241_PHOAM</name>
<dbReference type="Gene3D" id="3.40.50.300">
    <property type="entry name" value="P-loop containing nucleotide triphosphate hydrolases"/>
    <property type="match status" value="1"/>
</dbReference>
<dbReference type="InterPro" id="IPR054289">
    <property type="entry name" value="DUF7025"/>
</dbReference>
<evidence type="ECO:0000259" key="2">
    <source>
        <dbReference type="SMART" id="SM00382"/>
    </source>
</evidence>
<dbReference type="Proteomes" id="UP001265746">
    <property type="component" value="Unassembled WGS sequence"/>
</dbReference>
<dbReference type="AlphaFoldDB" id="A0AAD9S241"/>
<reference evidence="3" key="1">
    <citation type="submission" date="2023-06" db="EMBL/GenBank/DDBJ databases">
        <authorList>
            <person name="Noh H."/>
        </authorList>
    </citation>
    <scope>NUCLEOTIDE SEQUENCE</scope>
    <source>
        <strain evidence="3">DUCC20226</strain>
    </source>
</reference>
<comment type="caution">
    <text evidence="3">The sequence shown here is derived from an EMBL/GenBank/DDBJ whole genome shotgun (WGS) entry which is preliminary data.</text>
</comment>
<evidence type="ECO:0000256" key="1">
    <source>
        <dbReference type="SAM" id="MobiDB-lite"/>
    </source>
</evidence>
<evidence type="ECO:0000313" key="3">
    <source>
        <dbReference type="EMBL" id="KAK2596012.1"/>
    </source>
</evidence>
<organism evidence="3 4">
    <name type="scientific">Phomopsis amygdali</name>
    <name type="common">Fusicoccum amygdali</name>
    <dbReference type="NCBI Taxonomy" id="1214568"/>
    <lineage>
        <taxon>Eukaryota</taxon>
        <taxon>Fungi</taxon>
        <taxon>Dikarya</taxon>
        <taxon>Ascomycota</taxon>
        <taxon>Pezizomycotina</taxon>
        <taxon>Sordariomycetes</taxon>
        <taxon>Sordariomycetidae</taxon>
        <taxon>Diaporthales</taxon>
        <taxon>Diaporthaceae</taxon>
        <taxon>Diaporthe</taxon>
    </lineage>
</organism>
<proteinExistence type="predicted"/>
<dbReference type="Pfam" id="PF22942">
    <property type="entry name" value="DUF7025"/>
    <property type="match status" value="1"/>
</dbReference>
<evidence type="ECO:0000313" key="4">
    <source>
        <dbReference type="Proteomes" id="UP001265746"/>
    </source>
</evidence>
<dbReference type="GO" id="GO:0016887">
    <property type="term" value="F:ATP hydrolysis activity"/>
    <property type="evidence" value="ECO:0007669"/>
    <property type="project" value="InterPro"/>
</dbReference>
<dbReference type="PANTHER" id="PTHR46411:SF3">
    <property type="entry name" value="AAA+ ATPASE DOMAIN-CONTAINING PROTEIN"/>
    <property type="match status" value="1"/>
</dbReference>
<sequence length="726" mass="81349">MEDSSRSQDNISDNTQTITSENTPSELDQRSRSVSSDASDLDALDAEFNEAEKAAAEKEPDETAADADELAPKGSICEVKEIFDTKTSNCGCCTEWVDEKPERDRNEKNQAAEDRRAQFSVIRRMTPHGGGWKTHSILINSRRIQSSLAKVFEGYPVTYADDHDLELSPKFIPFCHRWDKLLELERDEPEAETKNHLSLLRSTLEIDLADSLKRRDLVARTGFATFHDLELLFEPGQIVIHRDDNGILSAGVVGDVTLEGPSFDQSESYLVKVDITAWNGERFGVAEREWRLVEFSGTRKVHSLNICPLHMHPDHEKISRELIERGKKYESLRGQHFLAYAGKAGSKDESLLDQHFSAYAGKVGSKYIRDRVIIDEYGYWDLNNYYLPSLKPFGKSTEAAVIRDGGDRANSENSTEIAADTEDAYLSQAGSADLNPLTNDQLLLASSCITGFALKNKKFYDLAVDHILEIDWIPDLMSRLVLDQDIKDLIVALLDYKTTQATDDREIFDDFVPGKGKGIVMLLCGPPGVGKTLAAEAVSEHLKSPLYRVNMQDLGSEASTVEGRLQTALERCSRWNAVLLLDEADVFLEQRTLDSLSRNELVSVFLRTLEYYEGAMILTTNRAASLDPAFESRIDMTLVFEDLTKEARRQIWDGFLRELKTPTQLSDEDLDRLADWQLNGRQIKSAVKTASIFASKQGGPMTMKHLDVVITLRNSSGALLGSAKTR</sequence>
<dbReference type="EMBL" id="JAUJFL010000012">
    <property type="protein sequence ID" value="KAK2596012.1"/>
    <property type="molecule type" value="Genomic_DNA"/>
</dbReference>
<protein>
    <recommendedName>
        <fullName evidence="2">AAA+ ATPase domain-containing protein</fullName>
    </recommendedName>
</protein>
<dbReference type="PANTHER" id="PTHR46411">
    <property type="entry name" value="FAMILY ATPASE, PUTATIVE-RELATED"/>
    <property type="match status" value="1"/>
</dbReference>
<dbReference type="SUPFAM" id="SSF52540">
    <property type="entry name" value="P-loop containing nucleoside triphosphate hydrolases"/>
    <property type="match status" value="1"/>
</dbReference>
<keyword evidence="4" id="KW-1185">Reference proteome</keyword>